<proteinExistence type="predicted"/>
<dbReference type="RefSeq" id="WP_206726299.1">
    <property type="nucleotide sequence ID" value="NZ_CP071090.1"/>
</dbReference>
<organism evidence="2 3">
    <name type="scientific">Pyxidicoccus parkwayensis</name>
    <dbReference type="NCBI Taxonomy" id="2813578"/>
    <lineage>
        <taxon>Bacteria</taxon>
        <taxon>Pseudomonadati</taxon>
        <taxon>Myxococcota</taxon>
        <taxon>Myxococcia</taxon>
        <taxon>Myxococcales</taxon>
        <taxon>Cystobacterineae</taxon>
        <taxon>Myxococcaceae</taxon>
        <taxon>Pyxidicoccus</taxon>
    </lineage>
</organism>
<feature type="compositionally biased region" description="Pro residues" evidence="1">
    <location>
        <begin position="95"/>
        <end position="106"/>
    </location>
</feature>
<evidence type="ECO:0000256" key="1">
    <source>
        <dbReference type="SAM" id="MobiDB-lite"/>
    </source>
</evidence>
<keyword evidence="3" id="KW-1185">Reference proteome</keyword>
<accession>A0ABX7P2Q4</accession>
<dbReference type="Proteomes" id="UP000662747">
    <property type="component" value="Chromosome"/>
</dbReference>
<name>A0ABX7P2Q4_9BACT</name>
<evidence type="ECO:0000313" key="2">
    <source>
        <dbReference type="EMBL" id="QSQ24738.1"/>
    </source>
</evidence>
<gene>
    <name evidence="2" type="ORF">JY651_07270</name>
</gene>
<dbReference type="EMBL" id="CP071090">
    <property type="protein sequence ID" value="QSQ24738.1"/>
    <property type="molecule type" value="Genomic_DNA"/>
</dbReference>
<sequence>MKRWRGLKFRVQDVVDKGATAVEGVHRRMAAVPFRMLRRIRPLDAPVRRLQELHDLALSTSYAMFRLANRVAGKTVDVALQVAERRSTRAHIREVPPPPQLPPSTQ</sequence>
<reference evidence="2 3" key="1">
    <citation type="submission" date="2021-02" db="EMBL/GenBank/DDBJ databases">
        <title>De Novo genome assembly of isolated myxobacteria.</title>
        <authorList>
            <person name="Stevens D.C."/>
        </authorList>
    </citation>
    <scope>NUCLEOTIDE SEQUENCE [LARGE SCALE GENOMIC DNA]</scope>
    <source>
        <strain evidence="3">SCPEA02</strain>
    </source>
</reference>
<protein>
    <submittedName>
        <fullName evidence="2">Uncharacterized protein</fullName>
    </submittedName>
</protein>
<feature type="region of interest" description="Disordered" evidence="1">
    <location>
        <begin position="87"/>
        <end position="106"/>
    </location>
</feature>
<evidence type="ECO:0000313" key="3">
    <source>
        <dbReference type="Proteomes" id="UP000662747"/>
    </source>
</evidence>